<dbReference type="InterPro" id="IPR050226">
    <property type="entry name" value="NagZ_Beta-hexosaminidase"/>
</dbReference>
<keyword evidence="4" id="KW-0378">Hydrolase</keyword>
<dbReference type="EMBL" id="CP022388">
    <property type="protein sequence ID" value="ATA91384.1"/>
    <property type="molecule type" value="Genomic_DNA"/>
</dbReference>
<evidence type="ECO:0000313" key="6">
    <source>
        <dbReference type="EMBL" id="ATA91384.1"/>
    </source>
</evidence>
<dbReference type="Gene3D" id="3.40.50.1700">
    <property type="entry name" value="Glycoside hydrolase family 3 C-terminal domain"/>
    <property type="match status" value="1"/>
</dbReference>
<dbReference type="RefSeq" id="WP_095916911.1">
    <property type="nucleotide sequence ID" value="NZ_CP022388.1"/>
</dbReference>
<evidence type="ECO:0000256" key="5">
    <source>
        <dbReference type="ARBA" id="ARBA00023295"/>
    </source>
</evidence>
<dbReference type="GO" id="GO:0005975">
    <property type="term" value="P:carbohydrate metabolic process"/>
    <property type="evidence" value="ECO:0007669"/>
    <property type="project" value="InterPro"/>
</dbReference>
<dbReference type="InterPro" id="IPR001764">
    <property type="entry name" value="Glyco_hydro_3_N"/>
</dbReference>
<dbReference type="EC" id="3.2.1.52" evidence="3"/>
<evidence type="ECO:0000256" key="4">
    <source>
        <dbReference type="ARBA" id="ARBA00022801"/>
    </source>
</evidence>
<protein>
    <recommendedName>
        <fullName evidence="3">beta-N-acetylhexosaminidase</fullName>
        <ecNumber evidence="3">3.2.1.52</ecNumber>
    </recommendedName>
</protein>
<dbReference type="Pfam" id="PF00144">
    <property type="entry name" value="Beta-lactamase"/>
    <property type="match status" value="1"/>
</dbReference>
<dbReference type="PROSITE" id="PS00775">
    <property type="entry name" value="GLYCOSYL_HYDROL_F3"/>
    <property type="match status" value="1"/>
</dbReference>
<evidence type="ECO:0000313" key="7">
    <source>
        <dbReference type="Proteomes" id="UP000243136"/>
    </source>
</evidence>
<keyword evidence="5" id="KW-0326">Glycosidase</keyword>
<dbReference type="PANTHER" id="PTHR30480">
    <property type="entry name" value="BETA-HEXOSAMINIDASE-RELATED"/>
    <property type="match status" value="1"/>
</dbReference>
<name>A0A250G214_9FLAO</name>
<organism evidence="6 7">
    <name type="scientific">Capnocytophaga canimorsus</name>
    <dbReference type="NCBI Taxonomy" id="28188"/>
    <lineage>
        <taxon>Bacteria</taxon>
        <taxon>Pseudomonadati</taxon>
        <taxon>Bacteroidota</taxon>
        <taxon>Flavobacteriia</taxon>
        <taxon>Flavobacteriales</taxon>
        <taxon>Flavobacteriaceae</taxon>
        <taxon>Capnocytophaga</taxon>
    </lineage>
</organism>
<dbReference type="GO" id="GO:0009254">
    <property type="term" value="P:peptidoglycan turnover"/>
    <property type="evidence" value="ECO:0007669"/>
    <property type="project" value="TreeGrafter"/>
</dbReference>
<comment type="catalytic activity">
    <reaction evidence="1">
        <text>Hydrolysis of terminal non-reducing N-acetyl-D-hexosamine residues in N-acetyl-beta-D-hexosaminides.</text>
        <dbReference type="EC" id="3.2.1.52"/>
    </reaction>
</comment>
<dbReference type="InterPro" id="IPR001466">
    <property type="entry name" value="Beta-lactam-related"/>
</dbReference>
<dbReference type="Gene3D" id="3.20.20.300">
    <property type="entry name" value="Glycoside hydrolase, family 3, N-terminal domain"/>
    <property type="match status" value="1"/>
</dbReference>
<dbReference type="InterPro" id="IPR036881">
    <property type="entry name" value="Glyco_hydro_3_C_sf"/>
</dbReference>
<accession>A0A250G214</accession>
<gene>
    <name evidence="6" type="ORF">CGC56_03900</name>
</gene>
<dbReference type="InterPro" id="IPR017853">
    <property type="entry name" value="GH"/>
</dbReference>
<dbReference type="Pfam" id="PF00933">
    <property type="entry name" value="Glyco_hydro_3"/>
    <property type="match status" value="1"/>
</dbReference>
<dbReference type="PRINTS" id="PR00133">
    <property type="entry name" value="GLHYDRLASE3"/>
</dbReference>
<dbReference type="InterPro" id="IPR012338">
    <property type="entry name" value="Beta-lactam/transpept-like"/>
</dbReference>
<dbReference type="AlphaFoldDB" id="A0A250G214"/>
<dbReference type="InterPro" id="IPR019800">
    <property type="entry name" value="Glyco_hydro_3_AS"/>
</dbReference>
<dbReference type="SUPFAM" id="SSF51445">
    <property type="entry name" value="(Trans)glycosidases"/>
    <property type="match status" value="1"/>
</dbReference>
<comment type="similarity">
    <text evidence="2">Belongs to the glycosyl hydrolase 3 family.</text>
</comment>
<dbReference type="GO" id="GO:0004563">
    <property type="term" value="F:beta-N-acetylhexosaminidase activity"/>
    <property type="evidence" value="ECO:0007669"/>
    <property type="project" value="UniProtKB-EC"/>
</dbReference>
<dbReference type="SUPFAM" id="SSF56601">
    <property type="entry name" value="beta-lactamase/transpeptidase-like"/>
    <property type="match status" value="1"/>
</dbReference>
<evidence type="ECO:0000256" key="2">
    <source>
        <dbReference type="ARBA" id="ARBA00005336"/>
    </source>
</evidence>
<dbReference type="PANTHER" id="PTHR30480:SF13">
    <property type="entry name" value="BETA-HEXOSAMINIDASE"/>
    <property type="match status" value="1"/>
</dbReference>
<dbReference type="Gene3D" id="3.40.710.10">
    <property type="entry name" value="DD-peptidase/beta-lactamase superfamily"/>
    <property type="match status" value="1"/>
</dbReference>
<reference evidence="7" key="1">
    <citation type="submission" date="2017-06" db="EMBL/GenBank/DDBJ databases">
        <title>Capnocytophaga spp. assemblies.</title>
        <authorList>
            <person name="Gulvik C.A."/>
        </authorList>
    </citation>
    <scope>NUCLEOTIDE SEQUENCE [LARGE SCALE GENOMIC DNA]</scope>
    <source>
        <strain evidence="7">H5594</strain>
    </source>
</reference>
<sequence>MKRIYLTFSLLIASLWGYAQQTHPLLDKDAVAQQKWVDSIYNKMTLDEKIGQLFMVSVFSSQIGTKNTENIKELIKKYHIGGIIFSKGGPQRQAQLTNQYQAISKVPLFIAMDAEWGLAMRLDSTFAYPWNMTMGAVKNNQLIEKAGYRIGKHCNSLGVHINFAPDVDINTNPANPIIGNRSFGEDKENVATKGIAFTRGMQAAGVLANAKHFPGHGDTSKDSHKTLPTIDFTSQRIDSIELYPFKKLTQEGVASFMVGHLNVPALESENGKPSSLSHHIVTDILKTRLGFEGLIFTDALGMKGVADYLPVGEVDVAAFLAGNDVLLMPEDVAKGVQAVKKAYENQQISEERLAHSVRKILMAKYKVGLQKTPILELSQVNKGLHTLADDLLIEELFENALTVAKNDGQLLPLKNLQEQKIAYVKFGNDKGTFFEKTLKRYAQINTVKAESIPQLKKDLKPFDVVIIGLHKSDKTPWDAYQFTAEELVWLQEVAKEKRLILSVFTRPYALLDVQDISNIESIVVAYQNHRIAQEKAAQLIFGAIDARGVLPVSAHPLLPVNTGISISKIGRLAYGLPESVGLDSKRLLKIDSLAHYTIEKKMAPGMQILVAKQGKVVYRKNFGTLDYNENHPVTENTIYDLASLTKILATLPEMMKMFSQNDYNINSTFSDLLPELKNTNKANIKIINAFSHNGLLQSWIPFYLKTVTPQKKPLTAYYNTQKTDDFSVPVAKNLYMRNDYKDTIYQRIVDSDLLTKKRYLYSDLPYYLFKKYLEQKSKTSLSVLVQKDFYQMLGAYRLTYFPLQHFPLEQIAPSEVDNYFRNQMVRGYVHDQGAAMQGGVGGHAGLFGNADDVAKMMQMYLQQGYYGGHWFLQPQVVSLFNTCMFCEENNRRGLGFDKPQLSEEGPTCGCVSMSSFGHSGFTGTFTWADPEHEIVYVFLSNRTYPSAENNLLIKESIRSKIQQVIYDAIITQ</sequence>
<dbReference type="Proteomes" id="UP000243136">
    <property type="component" value="Chromosome"/>
</dbReference>
<dbReference type="InterPro" id="IPR036962">
    <property type="entry name" value="Glyco_hydro_3_N_sf"/>
</dbReference>
<evidence type="ECO:0000256" key="1">
    <source>
        <dbReference type="ARBA" id="ARBA00001231"/>
    </source>
</evidence>
<evidence type="ECO:0000256" key="3">
    <source>
        <dbReference type="ARBA" id="ARBA00012663"/>
    </source>
</evidence>
<proteinExistence type="inferred from homology"/>